<sequence length="2452" mass="273980">MANTNSEAGQFIYQAVLYDNADLLNELLTAYPQSTTFKDSYGRTALHVAVQHGNQTIVNLLVKAGANVNEAAGPHVLCATPLHIAAAEGKDEIVKYLVEVGADLFATDSREHCPLELAQMNNKTKAAQVLLDAIEMERARTIYLHSRLISFCIEGDAVGVEKILQKLNSVNRDAILNGSSFDSNSALYISCLHGRYEVVKKLLDERGHVLIQPETNDTILHAAVSSQEPLLVEIILKEFTHLIGSRNADGSTVLHWAAQCGNLQVIKTLMEFPYEEGLYRTIEDPSGRFSYNFVIDVNALDSNCRTALYLAVASSHIEVVQYFLEVKLLTTTKEKMCPFVVDVYCSGGRTPLMVAAANANISLVKLLLEYGADVNLPCGLTDADVTSVEGARCIGSGALNEACRANCIPLVQLLLQKNAIDQENIALAIASDNQQDTLVRLFLSRLVFVDPDYRVSKRSIDVGQITFNRNVLPSTLFPNTACMINWHGANLRTVEHEWLLSACLQLNQRLRTSRMALAALTRIDISSNRLTVLNGFLLQLTSLRTLNAANNCISEIEVPSDNWNAPLLETLLLEHNMLIFLPPQIFLPCFPNLACVDVSFNKITALPETLWVAPRLKEFNASNNLLKVLPAVTGAINTSPSHFCDSKDNLSQDANSFKSTISTEDASSSCTRSDDVNVSIHELKRYNFWQSAVHLIRSEDSDSENGVTTSFSSLNSLNLSHNEIKVFPTGLACCCPRLTRLNLSHNELVSVGPVECLPSKIRYLDLSNNRLTTLFCSPDKVQLVCHATAPFQGRSFRNERSSPPRQPRNRSKSAVRSQRSLSVSRSGDGLRDIHINACVHKQHSRLESLRTLVLSGNRLREIPLTLLDSSALLKKKLNDQKRGNAARSMQEQVLFPLLTSLDISNNCLKRVSASISTLSSLSVLNLSGNAMIETLPAELGLLGKLWNLNLSGCTLKDPIRSLIQTKNFKTVDLVAYLKSILEDSRRYTMLKLMIVGVQGIGKTSLLQQIRLEGTVGKRSISSESWSQRMGHTAASADRTSKGANMSTVGVDIAEWTFEPKKTKGETSFGAITFRTWDFGGQREYYATHQYFLSRRSLYLVVWRVTDGEAAISDVHQWLINIQARAPNSPVIIVGTHVDQVLNNASRFPGNYLSSLDNLIRERFVMAADADKKGLPKVVDSILVSSKTKHNIRALCNLLYKTAFDIRAAGGKERLLEQKVPASYLAFEKIVVGLSDERRLANTEPVMKGSEFRSIVQERMRKSYGRAFRDEVEFNHACTFLHENGVLLHYEDVTLRELYFLNPQWLCDILAHVITIREINPFARNGIMKIDDLNILFKSLQLSRSAVNIRSHIVSLLHKFEVALAWQSRCLLIPSLLPDEYQLRGGYPGSRVTLTAKVNGWELKRQSDNYISMQNCGTPRMKCQKQEPIFWHDNLRRIYVMAYIPSGFWSRLMARMLSDDHLTTYIERIFCVSKSLDLAVLDKIREALNSQFHPEWLLWQTGFEVIASGQSLFMMRQYLPLAEVRDVSYERIEWWTRGEDLKWRATNFQNSSFIEIAIPSYRVAAKICQDEYLLETNHSYVTRLLSLVVDIMDTFLEDCVLYPSLGTRFMQTSEGHLLINRLVPCPDCVSVSGLRKISSTANHFINGSESKRSQTISDFCEVNSRFPVYAFTVEECILSAHENVSLQCPVHQELNLSVVAPDTVFLDIKRDFLIPTEVVKRNKLIGRGAFGFVFKATLCRKDRSVEDAALKLLEPVEPGIGARTSSITAFKAAQMKWHRSPLQSACYAYITCRQELNVLSSLHHPHVAALLGVCIRPLALVVELAPLGALSHLLSNYRRSGARLHLSVIQDTANQVAKALEYLHEHHIIYRDLKCENVLTWRFPPPFSALNEVVVKLGDYGISRNSFPSGGAKGFGGTEGFMAPEIMRYNGEQEYTEKVDCFSFAMFLYELISLKLPFDGHEQLKDYILEGGRPQLTPSELLYPSNVLDMMVVCWAAKPSDRPSASQIVSMTTAPEFTHLLDAIALNDPNSLIIASTAISTSDDSEGVSITDDNLENEIWLSRSDGTVTVLGCNQYGWLDSKSISLSTEKAVVTAIRSSYVELHSFSITRLLPMPELSVDVKHMRVLSYVPLLVLLVLPSTLLVLKGEKGSEGAFACVSSVPTIHSVAVTENDLYNKEIWCGHNDGIISIYELLGDGHFVVNFNLIHNEAVSDSSMNPKMTCLVTSNMEPSFVWSALHFGSKIFQWSLHTKTTLCRLDAQKIFPSSESISTLDVEAARDGHITSLALLDKLDGPQLYIGTSKGVIIVAQAQQMRPLAAFRPYVENVHRIIVLDGCNAFHECRRNFRAQRSSGSSGEMGLKVENKNSTGSAASNEFLDTVSWVKNRVTETVSRLRISSDDQYMFPNGYVVTIGEGYRCLIDRFTNRECENESIRKSESHCAIIWRTDDWYLSNF</sequence>
<dbReference type="Gene3D" id="3.80.10.10">
    <property type="entry name" value="Ribonuclease Inhibitor"/>
    <property type="match status" value="3"/>
</dbReference>
<dbReference type="InterPro" id="IPR002110">
    <property type="entry name" value="Ankyrin_rpt"/>
</dbReference>
<evidence type="ECO:0000313" key="19">
    <source>
        <dbReference type="WBParaSite" id="SMUV_0000002401-mRNA-1"/>
    </source>
</evidence>
<dbReference type="SMART" id="SM00364">
    <property type="entry name" value="LRR_BAC"/>
    <property type="match status" value="9"/>
</dbReference>
<comment type="cofactor">
    <cofactor evidence="1">
        <name>Mg(2+)</name>
        <dbReference type="ChEBI" id="CHEBI:18420"/>
    </cofactor>
</comment>
<dbReference type="Gene3D" id="1.10.10.10">
    <property type="entry name" value="Winged helix-like DNA-binding domain superfamily/Winged helix DNA-binding domain"/>
    <property type="match status" value="1"/>
</dbReference>
<dbReference type="InterPro" id="IPR001611">
    <property type="entry name" value="Leu-rich_rpt"/>
</dbReference>
<evidence type="ECO:0000256" key="1">
    <source>
        <dbReference type="ARBA" id="ARBA00001946"/>
    </source>
</evidence>
<keyword evidence="9 14" id="KW-0067">ATP-binding</keyword>
<feature type="repeat" description="ANK" evidence="13">
    <location>
        <begin position="347"/>
        <end position="379"/>
    </location>
</feature>
<dbReference type="InterPro" id="IPR011009">
    <property type="entry name" value="Kinase-like_dom_sf"/>
</dbReference>
<evidence type="ECO:0000256" key="2">
    <source>
        <dbReference type="ARBA" id="ARBA00012513"/>
    </source>
</evidence>
<feature type="repeat" description="ANK" evidence="13">
    <location>
        <begin position="80"/>
        <end position="109"/>
    </location>
</feature>
<feature type="repeat" description="ANK" evidence="13">
    <location>
        <begin position="249"/>
        <end position="271"/>
    </location>
</feature>
<dbReference type="GO" id="GO:0005525">
    <property type="term" value="F:GTP binding"/>
    <property type="evidence" value="ECO:0007669"/>
    <property type="project" value="UniProtKB-KW"/>
</dbReference>
<evidence type="ECO:0000256" key="13">
    <source>
        <dbReference type="PROSITE-ProRule" id="PRU00023"/>
    </source>
</evidence>
<dbReference type="InterPro" id="IPR036388">
    <property type="entry name" value="WH-like_DNA-bd_sf"/>
</dbReference>
<dbReference type="InterPro" id="IPR032675">
    <property type="entry name" value="LRR_dom_sf"/>
</dbReference>
<evidence type="ECO:0000259" key="16">
    <source>
        <dbReference type="PROSITE" id="PS50011"/>
    </source>
</evidence>
<dbReference type="InterPro" id="IPR027417">
    <property type="entry name" value="P-loop_NTPase"/>
</dbReference>
<dbReference type="SUPFAM" id="SSF56112">
    <property type="entry name" value="Protein kinase-like (PK-like)"/>
    <property type="match status" value="1"/>
</dbReference>
<dbReference type="WBParaSite" id="SMUV_0000002401-mRNA-1">
    <property type="protein sequence ID" value="SMUV_0000002401-mRNA-1"/>
    <property type="gene ID" value="SMUV_0000002401"/>
</dbReference>
<dbReference type="Pfam" id="PF08477">
    <property type="entry name" value="Roc"/>
    <property type="match status" value="1"/>
</dbReference>
<dbReference type="PROSITE" id="PS50088">
    <property type="entry name" value="ANK_REPEAT"/>
    <property type="match status" value="4"/>
</dbReference>
<dbReference type="InterPro" id="IPR017441">
    <property type="entry name" value="Protein_kinase_ATP_BS"/>
</dbReference>
<dbReference type="SUPFAM" id="SSF48403">
    <property type="entry name" value="Ankyrin repeat"/>
    <property type="match status" value="1"/>
</dbReference>
<keyword evidence="10 13" id="KW-0040">ANK repeat</keyword>
<keyword evidence="5" id="KW-0808">Transferase</keyword>
<keyword evidence="7 14" id="KW-0547">Nucleotide-binding</keyword>
<dbReference type="GO" id="GO:0005524">
    <property type="term" value="F:ATP binding"/>
    <property type="evidence" value="ECO:0007669"/>
    <property type="project" value="UniProtKB-UniRule"/>
</dbReference>
<dbReference type="InterPro" id="IPR032171">
    <property type="entry name" value="COR-A"/>
</dbReference>
<keyword evidence="3" id="KW-0723">Serine/threonine-protein kinase</keyword>
<dbReference type="InterPro" id="IPR036770">
    <property type="entry name" value="Ankyrin_rpt-contain_sf"/>
</dbReference>
<dbReference type="PROSITE" id="PS00107">
    <property type="entry name" value="PROTEIN_KINASE_ATP"/>
    <property type="match status" value="1"/>
</dbReference>
<protein>
    <recommendedName>
        <fullName evidence="2">non-specific serine/threonine protein kinase</fullName>
        <ecNumber evidence="2">2.7.11.1</ecNumber>
    </recommendedName>
</protein>
<evidence type="ECO:0000256" key="3">
    <source>
        <dbReference type="ARBA" id="ARBA00022527"/>
    </source>
</evidence>
<dbReference type="SMART" id="SM00248">
    <property type="entry name" value="ANK"/>
    <property type="match status" value="9"/>
</dbReference>
<keyword evidence="8" id="KW-0418">Kinase</keyword>
<dbReference type="STRING" id="451379.A0A158R3Q8"/>
<dbReference type="FunFam" id="1.10.510.10:FF:001242">
    <property type="entry name" value="Leucine-rich repeat serine/threonine-protein kinase 1"/>
    <property type="match status" value="1"/>
</dbReference>
<dbReference type="Pfam" id="PF12796">
    <property type="entry name" value="Ank_2"/>
    <property type="match status" value="4"/>
</dbReference>
<feature type="domain" description="Roc" evidence="17">
    <location>
        <begin position="983"/>
        <end position="1205"/>
    </location>
</feature>
<feature type="binding site" evidence="14">
    <location>
        <position position="1750"/>
    </location>
    <ligand>
        <name>ATP</name>
        <dbReference type="ChEBI" id="CHEBI:30616"/>
    </ligand>
</feature>
<dbReference type="SMART" id="SM00220">
    <property type="entry name" value="S_TKc"/>
    <property type="match status" value="1"/>
</dbReference>
<reference evidence="19" key="1">
    <citation type="submission" date="2016-04" db="UniProtKB">
        <authorList>
            <consortium name="WormBaseParasite"/>
        </authorList>
    </citation>
    <scope>IDENTIFICATION</scope>
</reference>
<keyword evidence="18" id="KW-1185">Reference proteome</keyword>
<keyword evidence="6" id="KW-0677">Repeat</keyword>
<dbReference type="InterPro" id="IPR036322">
    <property type="entry name" value="WD40_repeat_dom_sf"/>
</dbReference>
<proteinExistence type="predicted"/>
<dbReference type="PROSITE" id="PS50297">
    <property type="entry name" value="ANK_REP_REGION"/>
    <property type="match status" value="4"/>
</dbReference>
<dbReference type="Gene3D" id="1.25.40.20">
    <property type="entry name" value="Ankyrin repeat-containing domain"/>
    <property type="match status" value="3"/>
</dbReference>
<dbReference type="GO" id="GO:0005737">
    <property type="term" value="C:cytoplasm"/>
    <property type="evidence" value="ECO:0007669"/>
    <property type="project" value="UniProtKB-ARBA"/>
</dbReference>
<dbReference type="SMART" id="SM00369">
    <property type="entry name" value="LRR_TYP"/>
    <property type="match status" value="9"/>
</dbReference>
<dbReference type="Gene3D" id="3.40.50.300">
    <property type="entry name" value="P-loop containing nucleotide triphosphate hydrolases"/>
    <property type="match status" value="1"/>
</dbReference>
<name>A0A158R3Q8_9BILA</name>
<evidence type="ECO:0000256" key="9">
    <source>
        <dbReference type="ARBA" id="ARBA00022840"/>
    </source>
</evidence>
<evidence type="ECO:0000256" key="4">
    <source>
        <dbReference type="ARBA" id="ARBA00022614"/>
    </source>
</evidence>
<accession>A0A158R3Q8</accession>
<dbReference type="InterPro" id="IPR000719">
    <property type="entry name" value="Prot_kinase_dom"/>
</dbReference>
<dbReference type="GO" id="GO:0009966">
    <property type="term" value="P:regulation of signal transduction"/>
    <property type="evidence" value="ECO:0007669"/>
    <property type="project" value="UniProtKB-ARBA"/>
</dbReference>
<evidence type="ECO:0000256" key="14">
    <source>
        <dbReference type="PROSITE-ProRule" id="PRU10141"/>
    </source>
</evidence>
<evidence type="ECO:0000256" key="11">
    <source>
        <dbReference type="ARBA" id="ARBA00047899"/>
    </source>
</evidence>
<dbReference type="Pfam" id="PF16095">
    <property type="entry name" value="COR-A"/>
    <property type="match status" value="1"/>
</dbReference>
<dbReference type="PROSITE" id="PS00108">
    <property type="entry name" value="PROTEIN_KINASE_ST"/>
    <property type="match status" value="1"/>
</dbReference>
<dbReference type="GO" id="GO:0004674">
    <property type="term" value="F:protein serine/threonine kinase activity"/>
    <property type="evidence" value="ECO:0007669"/>
    <property type="project" value="UniProtKB-KW"/>
</dbReference>
<keyword evidence="4" id="KW-0433">Leucine-rich repeat</keyword>
<dbReference type="InterPro" id="IPR008271">
    <property type="entry name" value="Ser/Thr_kinase_AS"/>
</dbReference>
<comment type="catalytic activity">
    <reaction evidence="11">
        <text>L-threonyl-[protein] + ATP = O-phospho-L-threonyl-[protein] + ADP + H(+)</text>
        <dbReference type="Rhea" id="RHEA:46608"/>
        <dbReference type="Rhea" id="RHEA-COMP:11060"/>
        <dbReference type="Rhea" id="RHEA-COMP:11605"/>
        <dbReference type="ChEBI" id="CHEBI:15378"/>
        <dbReference type="ChEBI" id="CHEBI:30013"/>
        <dbReference type="ChEBI" id="CHEBI:30616"/>
        <dbReference type="ChEBI" id="CHEBI:61977"/>
        <dbReference type="ChEBI" id="CHEBI:456216"/>
        <dbReference type="EC" id="2.7.11.1"/>
    </reaction>
</comment>
<dbReference type="PROSITE" id="PS50011">
    <property type="entry name" value="PROTEIN_KINASE_DOM"/>
    <property type="match status" value="1"/>
</dbReference>
<evidence type="ECO:0000256" key="8">
    <source>
        <dbReference type="ARBA" id="ARBA00022777"/>
    </source>
</evidence>
<dbReference type="PROSITE" id="PS51424">
    <property type="entry name" value="ROC"/>
    <property type="match status" value="1"/>
</dbReference>
<dbReference type="EC" id="2.7.11.1" evidence="2"/>
<dbReference type="Gene3D" id="3.30.70.1390">
    <property type="entry name" value="ROC domain from the Parkinson's disease-associated leucine-rich repeat kinase 2"/>
    <property type="match status" value="1"/>
</dbReference>
<dbReference type="Proteomes" id="UP000046393">
    <property type="component" value="Unplaced"/>
</dbReference>
<evidence type="ECO:0000256" key="5">
    <source>
        <dbReference type="ARBA" id="ARBA00022679"/>
    </source>
</evidence>
<evidence type="ECO:0000256" key="15">
    <source>
        <dbReference type="SAM" id="MobiDB-lite"/>
    </source>
</evidence>
<feature type="domain" description="Protein kinase" evidence="16">
    <location>
        <begin position="1718"/>
        <end position="2016"/>
    </location>
</feature>
<evidence type="ECO:0000256" key="7">
    <source>
        <dbReference type="ARBA" id="ARBA00022741"/>
    </source>
</evidence>
<dbReference type="PANTHER" id="PTHR24198:SF169">
    <property type="entry name" value="NON-SPECIFIC SERINE_THREONINE PROTEIN KINASE"/>
    <property type="match status" value="1"/>
</dbReference>
<dbReference type="Gene3D" id="1.10.510.10">
    <property type="entry name" value="Transferase(Phosphotransferase) domain 1"/>
    <property type="match status" value="1"/>
</dbReference>
<dbReference type="SUPFAM" id="SSF50978">
    <property type="entry name" value="WD40 repeat-like"/>
    <property type="match status" value="1"/>
</dbReference>
<dbReference type="InterPro" id="IPR020859">
    <property type="entry name" value="ROC"/>
</dbReference>
<evidence type="ECO:0000259" key="17">
    <source>
        <dbReference type="PROSITE" id="PS51424"/>
    </source>
</evidence>
<evidence type="ECO:0000313" key="18">
    <source>
        <dbReference type="Proteomes" id="UP000046393"/>
    </source>
</evidence>
<dbReference type="Pfam" id="PF13855">
    <property type="entry name" value="LRR_8"/>
    <property type="match status" value="1"/>
</dbReference>
<organism evidence="18 19">
    <name type="scientific">Syphacia muris</name>
    <dbReference type="NCBI Taxonomy" id="451379"/>
    <lineage>
        <taxon>Eukaryota</taxon>
        <taxon>Metazoa</taxon>
        <taxon>Ecdysozoa</taxon>
        <taxon>Nematoda</taxon>
        <taxon>Chromadorea</taxon>
        <taxon>Rhabditida</taxon>
        <taxon>Spirurina</taxon>
        <taxon>Oxyuridomorpha</taxon>
        <taxon>Oxyuroidea</taxon>
        <taxon>Oxyuridae</taxon>
        <taxon>Syphacia</taxon>
    </lineage>
</organism>
<dbReference type="SUPFAM" id="SSF52058">
    <property type="entry name" value="L domain-like"/>
    <property type="match status" value="1"/>
</dbReference>
<feature type="region of interest" description="Disordered" evidence="15">
    <location>
        <begin position="794"/>
        <end position="826"/>
    </location>
</feature>
<evidence type="ECO:0000256" key="6">
    <source>
        <dbReference type="ARBA" id="ARBA00022737"/>
    </source>
</evidence>
<comment type="catalytic activity">
    <reaction evidence="12">
        <text>L-seryl-[protein] + ATP = O-phospho-L-seryl-[protein] + ADP + H(+)</text>
        <dbReference type="Rhea" id="RHEA:17989"/>
        <dbReference type="Rhea" id="RHEA-COMP:9863"/>
        <dbReference type="Rhea" id="RHEA-COMP:11604"/>
        <dbReference type="ChEBI" id="CHEBI:15378"/>
        <dbReference type="ChEBI" id="CHEBI:29999"/>
        <dbReference type="ChEBI" id="CHEBI:30616"/>
        <dbReference type="ChEBI" id="CHEBI:83421"/>
        <dbReference type="ChEBI" id="CHEBI:456216"/>
        <dbReference type="EC" id="2.7.11.1"/>
    </reaction>
</comment>
<evidence type="ECO:0000256" key="12">
    <source>
        <dbReference type="ARBA" id="ARBA00048679"/>
    </source>
</evidence>
<dbReference type="SUPFAM" id="SSF52540">
    <property type="entry name" value="P-loop containing nucleoside triphosphate hydrolases"/>
    <property type="match status" value="1"/>
</dbReference>
<dbReference type="PRINTS" id="PR00449">
    <property type="entry name" value="RASTRNSFRMNG"/>
</dbReference>
<dbReference type="Pfam" id="PF00069">
    <property type="entry name" value="Pkinase"/>
    <property type="match status" value="1"/>
</dbReference>
<dbReference type="PRINTS" id="PR01415">
    <property type="entry name" value="ANKYRIN"/>
</dbReference>
<dbReference type="PROSITE" id="PS51450">
    <property type="entry name" value="LRR"/>
    <property type="match status" value="4"/>
</dbReference>
<dbReference type="InterPro" id="IPR003591">
    <property type="entry name" value="Leu-rich_rpt_typical-subtyp"/>
</dbReference>
<feature type="compositionally biased region" description="Low complexity" evidence="15">
    <location>
        <begin position="814"/>
        <end position="826"/>
    </location>
</feature>
<feature type="repeat" description="ANK" evidence="13">
    <location>
        <begin position="41"/>
        <end position="73"/>
    </location>
</feature>
<evidence type="ECO:0000256" key="10">
    <source>
        <dbReference type="ARBA" id="ARBA00023043"/>
    </source>
</evidence>
<dbReference type="PANTHER" id="PTHR24198">
    <property type="entry name" value="ANKYRIN REPEAT AND PROTEIN KINASE DOMAIN-CONTAINING PROTEIN"/>
    <property type="match status" value="1"/>
</dbReference>